<dbReference type="InterPro" id="IPR025941">
    <property type="entry name" value="Vps8_central_dom"/>
</dbReference>
<feature type="region of interest" description="Disordered" evidence="2">
    <location>
        <begin position="390"/>
        <end position="413"/>
    </location>
</feature>
<reference evidence="5" key="1">
    <citation type="submission" date="2023-02" db="EMBL/GenBank/DDBJ databases">
        <title>Identification and recombinant expression of a fungal hydrolase from Papiliotrema laurentii that hydrolyzes apple cutin and clears colloidal polyester polyurethane.</title>
        <authorList>
            <consortium name="DOE Joint Genome Institute"/>
            <person name="Roman V.A."/>
            <person name="Bojanowski C."/>
            <person name="Crable B.R."/>
            <person name="Wagner D.N."/>
            <person name="Hung C.S."/>
            <person name="Nadeau L.J."/>
            <person name="Schratz L."/>
            <person name="Haridas S."/>
            <person name="Pangilinan J."/>
            <person name="Lipzen A."/>
            <person name="Na H."/>
            <person name="Yan M."/>
            <person name="Ng V."/>
            <person name="Grigoriev I.V."/>
            <person name="Spatafora J.W."/>
            <person name="Barlow D."/>
            <person name="Biffinger J."/>
            <person name="Kelley-Loughnane N."/>
            <person name="Varaljay V.A."/>
            <person name="Crookes-Goodson W.J."/>
        </authorList>
    </citation>
    <scope>NUCLEOTIDE SEQUENCE</scope>
    <source>
        <strain evidence="5">5307AH</strain>
    </source>
</reference>
<evidence type="ECO:0000259" key="4">
    <source>
        <dbReference type="Pfam" id="PF25066"/>
    </source>
</evidence>
<dbReference type="GO" id="GO:0005770">
    <property type="term" value="C:late endosome"/>
    <property type="evidence" value="ECO:0007669"/>
    <property type="project" value="TreeGrafter"/>
</dbReference>
<comment type="similarity">
    <text evidence="1">Belongs to the VPS8 family.</text>
</comment>
<dbReference type="PANTHER" id="PTHR12616:SF8">
    <property type="entry name" value="VACUOLAR PROTEIN SORTING-ASSOCIATED PROTEIN 8 HOMOLOG"/>
    <property type="match status" value="1"/>
</dbReference>
<sequence length="1692" mass="185609">MSSAEPPSPGQQNAPLTPTSISGRTIRANGRRRSSASNHRPPSSTSGLFAKLTGKPRSDYFSDSDSTTQDADVAAHGTDGGQDVEAGESGNADAGPSDYWRRTPSPPTDWRQASTEARPEEVEQGNYDEWRPQDTWRPHDSPGLGPFTPPFKMVRTGDGEAASDAHSGGVDQGAGAIGTPDVIDEGAYQKRMMDVFQAGTPDSPRSRHALAEPDIGSPTPSVLRGLGARTKVGERGQSVYEAAYREALGERDSEKGGIGEEEFGTLEFPQRDDTSDATLSSVSASVTSRPPAPGPLRRNFTPYLHPSISRLRSQRTASSTTQDLNGTISARINHIRMPSHFSQLSLTRSESASTLSAMPAVAPPLPQTQTEIPPAFTFHPLRNLSAHLFSKRSSGRSSPARPAPSRKSSAAGVPALVLSGQDTSALGKPTVMDVKGMIAVGTSGGYVVVYSFGQEIKHVLGTETNVKTSGPVTAVTISPDWTYIAVGHATGNIHLYDLSNPTKPARTTLALTLKQVLSGRKEGHLQGSRILHIGFVGARHTSIVSGDEHGRAFWWSLGKVMGVESNDVVRMLGSYPDADALVETPPVSSTLPETERPKQSYPSKKPTTLFATLPLSLGDAGHGTDPFNLSVMITPVKLVIVGMKPSAKTWYRKMRNDLGGQLGAVTGCSAWLKSGEIEAGSDPVLAYSWGSHVRLLRIKTVTVQSEEQGGKAEEVLNFTELHKFDTANAVLALEWYNPHHLCMITNSEIILLDVRSGQVVEETPLQTRLLTSNDFFSGLTARRGLEFVPDAIASSVRIHRGKLFLLTRSNVQVGTLLHWNDRILARVHAGDFLDAIQVALSYYESRAKGNYINLPDDMVARREVVGQRIRELLRASLEWAFSENRMHDDTHYTPDGRGVDLTGLFEGLATSCIEACLLMDDTPFLFDEAYEAYSNVGIQGIFANLLEPYIFDGRIKDVPPNVIQSLIAMHEEKGELDLAEGVIWHVDPIALDINQAVTLCEKHGLWDALIHVYTRAMRDFTAPLVKLINIVADLVEQRRDRATVADQYDPALGEGGAVEVYTLFAYIEAILTGISYPSNEKLSAAEADHARGEVYGFLFSDRLTFWPDGPDGQLVLPKLGDVPYPYLDLLLHFDMEAFLHSMDIAFEDPYLNDPKAPFSRQTIINIMLDRMDSTTFYTGDITLLHIFVCRNLPKYPQFLFIPPSTLQNILVSLAEDADQSTREDRQLAAEYLLSAYKPLDSDHMLELFENAKFWRILRTAYRRERQWENLIGAYVKDPDMDDEVFDQLDEIALSTATKKGVLGQVARGIESALPSLLELSVRRTALLLDTRLPNLHARALDLLSNAEHKKMAFLRCLLQPGVEEDDKGFYSTAMPNRGISTKLDRAARHAYVDLLAAHDSSALIAFLDQAGPGFFDLEGLERDFEDHRNYEAQLWTLEAQGKTAKAIDVAREIVRGQGADLASALIDRDAGDIHMTLRILDDVVRMSVRICKAHSNPDKGSAEQGERVEDHWYGVLHELLELDHNLSSVLSMSPAAVSEGHEVEEKLRGIVTDTLSALVSSSSAHVSFPRLFKRLVDSSVADEGVTQGKSQNKGRYYAQYRNILGSMLESYRAESDMLVMTTRLVHDDLYVAYKELVEKKQGGWRSHQLGCSRCGEGVLRGAHGKAGEDADAAALGFSVGGDGQVWHVSCRQ</sequence>
<name>A0AAD9CXW0_PAPLA</name>
<dbReference type="Pfam" id="PF12816">
    <property type="entry name" value="TPR_Vps8"/>
    <property type="match status" value="1"/>
</dbReference>
<feature type="compositionally biased region" description="Basic and acidic residues" evidence="2">
    <location>
        <begin position="128"/>
        <end position="140"/>
    </location>
</feature>
<dbReference type="Gene3D" id="2.130.10.10">
    <property type="entry name" value="YVTN repeat-like/Quinoprotein amine dehydrogenase"/>
    <property type="match status" value="1"/>
</dbReference>
<dbReference type="InterPro" id="IPR045111">
    <property type="entry name" value="Vps41/Vps8"/>
</dbReference>
<dbReference type="GO" id="GO:0006623">
    <property type="term" value="P:protein targeting to vacuole"/>
    <property type="evidence" value="ECO:0007669"/>
    <property type="project" value="InterPro"/>
</dbReference>
<evidence type="ECO:0000313" key="6">
    <source>
        <dbReference type="Proteomes" id="UP001182556"/>
    </source>
</evidence>
<dbReference type="Pfam" id="PF23410">
    <property type="entry name" value="Beta-prop_VPS8"/>
    <property type="match status" value="1"/>
</dbReference>
<dbReference type="GO" id="GO:0034058">
    <property type="term" value="P:endosomal vesicle fusion"/>
    <property type="evidence" value="ECO:0007669"/>
    <property type="project" value="TreeGrafter"/>
</dbReference>
<protein>
    <submittedName>
        <fullName evidence="5">Late endosome to vacuole transport-related protein</fullName>
    </submittedName>
</protein>
<feature type="compositionally biased region" description="Low complexity" evidence="2">
    <location>
        <begin position="395"/>
        <end position="412"/>
    </location>
</feature>
<evidence type="ECO:0000259" key="3">
    <source>
        <dbReference type="Pfam" id="PF12816"/>
    </source>
</evidence>
<proteinExistence type="inferred from homology"/>
<dbReference type="SUPFAM" id="SSF50978">
    <property type="entry name" value="WD40 repeat-like"/>
    <property type="match status" value="1"/>
</dbReference>
<accession>A0AAD9CXW0</accession>
<feature type="region of interest" description="Disordered" evidence="2">
    <location>
        <begin position="264"/>
        <end position="300"/>
    </location>
</feature>
<dbReference type="Proteomes" id="UP001182556">
    <property type="component" value="Unassembled WGS sequence"/>
</dbReference>
<feature type="region of interest" description="Disordered" evidence="2">
    <location>
        <begin position="1"/>
        <end position="180"/>
    </location>
</feature>
<comment type="caution">
    <text evidence="5">The sequence shown here is derived from an EMBL/GenBank/DDBJ whole genome shotgun (WGS) entry which is preliminary data.</text>
</comment>
<keyword evidence="6" id="KW-1185">Reference proteome</keyword>
<evidence type="ECO:0000256" key="2">
    <source>
        <dbReference type="SAM" id="MobiDB-lite"/>
    </source>
</evidence>
<evidence type="ECO:0000256" key="1">
    <source>
        <dbReference type="ARBA" id="ARBA00009422"/>
    </source>
</evidence>
<feature type="region of interest" description="Disordered" evidence="2">
    <location>
        <begin position="583"/>
        <end position="605"/>
    </location>
</feature>
<organism evidence="5 6">
    <name type="scientific">Papiliotrema laurentii</name>
    <name type="common">Cryptococcus laurentii</name>
    <dbReference type="NCBI Taxonomy" id="5418"/>
    <lineage>
        <taxon>Eukaryota</taxon>
        <taxon>Fungi</taxon>
        <taxon>Dikarya</taxon>
        <taxon>Basidiomycota</taxon>
        <taxon>Agaricomycotina</taxon>
        <taxon>Tremellomycetes</taxon>
        <taxon>Tremellales</taxon>
        <taxon>Rhynchogastremaceae</taxon>
        <taxon>Papiliotrema</taxon>
    </lineage>
</organism>
<feature type="compositionally biased region" description="Polar residues" evidence="2">
    <location>
        <begin position="61"/>
        <end position="70"/>
    </location>
</feature>
<dbReference type="GO" id="GO:0030897">
    <property type="term" value="C:HOPS complex"/>
    <property type="evidence" value="ECO:0007669"/>
    <property type="project" value="TreeGrafter"/>
</dbReference>
<gene>
    <name evidence="5" type="ORF">DB88DRAFT_352331</name>
</gene>
<feature type="domain" description="VPS8-like TPR-like repeats" evidence="4">
    <location>
        <begin position="1475"/>
        <end position="1639"/>
    </location>
</feature>
<dbReference type="InterPro" id="IPR015943">
    <property type="entry name" value="WD40/YVTN_repeat-like_dom_sf"/>
</dbReference>
<dbReference type="EMBL" id="JAODAN010000008">
    <property type="protein sequence ID" value="KAK1922428.1"/>
    <property type="molecule type" value="Genomic_DNA"/>
</dbReference>
<dbReference type="InterPro" id="IPR036322">
    <property type="entry name" value="WD40_repeat_dom_sf"/>
</dbReference>
<feature type="compositionally biased region" description="Low complexity" evidence="2">
    <location>
        <begin position="276"/>
        <end position="289"/>
    </location>
</feature>
<dbReference type="InterPro" id="IPR059070">
    <property type="entry name" value="TPR_VPS8_2"/>
</dbReference>
<dbReference type="Pfam" id="PF25066">
    <property type="entry name" value="TPR_VPS8_2"/>
    <property type="match status" value="1"/>
</dbReference>
<feature type="compositionally biased region" description="Polar residues" evidence="2">
    <location>
        <begin position="1"/>
        <end position="23"/>
    </location>
</feature>
<feature type="region of interest" description="Disordered" evidence="2">
    <location>
        <begin position="200"/>
        <end position="230"/>
    </location>
</feature>
<evidence type="ECO:0000313" key="5">
    <source>
        <dbReference type="EMBL" id="KAK1922428.1"/>
    </source>
</evidence>
<dbReference type="PANTHER" id="PTHR12616">
    <property type="entry name" value="VACUOLAR PROTEIN SORTING VPS41"/>
    <property type="match status" value="1"/>
</dbReference>
<feature type="domain" description="Vacuolar protein sorting-associated protein 8 central" evidence="3">
    <location>
        <begin position="941"/>
        <end position="1146"/>
    </location>
</feature>